<organism evidence="2 3">
    <name type="scientific">Nocardioides acrostichi</name>
    <dbReference type="NCBI Taxonomy" id="2784339"/>
    <lineage>
        <taxon>Bacteria</taxon>
        <taxon>Bacillati</taxon>
        <taxon>Actinomycetota</taxon>
        <taxon>Actinomycetes</taxon>
        <taxon>Propionibacteriales</taxon>
        <taxon>Nocardioidaceae</taxon>
        <taxon>Nocardioides</taxon>
    </lineage>
</organism>
<dbReference type="Proteomes" id="UP000656804">
    <property type="component" value="Unassembled WGS sequence"/>
</dbReference>
<evidence type="ECO:0000313" key="3">
    <source>
        <dbReference type="Proteomes" id="UP000656804"/>
    </source>
</evidence>
<protein>
    <recommendedName>
        <fullName evidence="4">Ig-like domain-containing protein</fullName>
    </recommendedName>
</protein>
<gene>
    <name evidence="2" type="ORF">ISG29_04355</name>
</gene>
<comment type="caution">
    <text evidence="2">The sequence shown here is derived from an EMBL/GenBank/DDBJ whole genome shotgun (WGS) entry which is preliminary data.</text>
</comment>
<name>A0A930V0C6_9ACTN</name>
<accession>A0A930V0C6</accession>
<dbReference type="RefSeq" id="WP_194502076.1">
    <property type="nucleotide sequence ID" value="NZ_JADIVZ010000001.1"/>
</dbReference>
<sequence>MSSTRTSAAGLTAVMLARVALARAVPATLLLLAALVGVAPPPAGADDAAPARATSVTFPPVVALNPTTTPYAVQVDTDEYDTVSARWGSQWASDQPLDPHGSTEVDLSPEGDASVYVVGCLAESCTTIATSPVLHVHSSLDVQAWAPSYVRPRPVSLGLRSSWIPPPGEGTATWQLTAPGADTPVLHGTSDFVVPDRADYGFPLVVDLAGAPEGSFTLAAHLDYEAERFGPLPDDVTVEVEVDDTSPTFLRADLSGDVVYPADDDYLDFVRVHARTDESAAVRLEVLDHDGTVVHVANIHQGSDRWVPPHRGAHPLVGDFEVRLVATDPAGNRTERDLGPMHVGTERLQRVEWERTVRAGSVMGGTAVGRCSTLKRPSSHGGAGSLGFVTLTRCSDRSQGHIAAAFGAALPAGFTPTKHTRNDRYRGLRITVVGGAARGTRSAALDLAFQDRRHRLARPARLDGTWGEHPGDTVRSPNHDLVSLDSATGRHHVVWQLDAPAGTRYDVSKFRIRVLRWALR</sequence>
<dbReference type="AlphaFoldDB" id="A0A930V0C6"/>
<feature type="signal peptide" evidence="1">
    <location>
        <begin position="1"/>
        <end position="45"/>
    </location>
</feature>
<dbReference type="EMBL" id="JADIVZ010000001">
    <property type="protein sequence ID" value="MBF4160909.1"/>
    <property type="molecule type" value="Genomic_DNA"/>
</dbReference>
<keyword evidence="3" id="KW-1185">Reference proteome</keyword>
<proteinExistence type="predicted"/>
<reference evidence="2" key="1">
    <citation type="submission" date="2020-11" db="EMBL/GenBank/DDBJ databases">
        <title>Nocardioides sp. CBS4Y-1, whole genome shotgun sequence.</title>
        <authorList>
            <person name="Tuo L."/>
        </authorList>
    </citation>
    <scope>NUCLEOTIDE SEQUENCE</scope>
    <source>
        <strain evidence="2">CBS4Y-1</strain>
    </source>
</reference>
<evidence type="ECO:0008006" key="4">
    <source>
        <dbReference type="Google" id="ProtNLM"/>
    </source>
</evidence>
<keyword evidence="1" id="KW-0732">Signal</keyword>
<feature type="chain" id="PRO_5042905487" description="Ig-like domain-containing protein" evidence="1">
    <location>
        <begin position="46"/>
        <end position="520"/>
    </location>
</feature>
<evidence type="ECO:0000313" key="2">
    <source>
        <dbReference type="EMBL" id="MBF4160909.1"/>
    </source>
</evidence>
<evidence type="ECO:0000256" key="1">
    <source>
        <dbReference type="SAM" id="SignalP"/>
    </source>
</evidence>